<dbReference type="InterPro" id="IPR000406">
    <property type="entry name" value="Rho_GDI"/>
</dbReference>
<dbReference type="InterPro" id="IPR024792">
    <property type="entry name" value="RhoGDI_dom_sf"/>
</dbReference>
<protein>
    <submittedName>
        <fullName evidence="4">RHO protein GDP dissociation inhibitor</fullName>
    </submittedName>
</protein>
<sequence>MSQKVDDDLKYQDESGYQGAKKVGLDEALNADQGDESLQKWKDSLIQKNATGVKSDKHVIFDKLLISSAGLEKRLEFTFDQVKQSHDDKAILFTIKGGESFKIGYQYRVFNDIVMGLRVVQKVSRLGMAIMKGQQMMGCFAPQEQPHEFFLEEIDAPGSAIARGTYHVKGVFGDDDEGDGAFGTLEFEFDIRKDW</sequence>
<comment type="subcellular location">
    <subcellularLocation>
        <location evidence="1">Cytoplasm</location>
    </subcellularLocation>
</comment>
<comment type="similarity">
    <text evidence="2">Belongs to the Rho GDI family.</text>
</comment>
<evidence type="ECO:0000256" key="3">
    <source>
        <dbReference type="ARBA" id="ARBA00022490"/>
    </source>
</evidence>
<dbReference type="GO" id="GO:0005829">
    <property type="term" value="C:cytosol"/>
    <property type="evidence" value="ECO:0007669"/>
    <property type="project" value="TreeGrafter"/>
</dbReference>
<keyword evidence="3" id="KW-0963">Cytoplasm</keyword>
<evidence type="ECO:0000313" key="4">
    <source>
        <dbReference type="EMBL" id="JAP96070.1"/>
    </source>
</evidence>
<dbReference type="PANTHER" id="PTHR10980:SF3">
    <property type="entry name" value="LD16419P"/>
    <property type="match status" value="1"/>
</dbReference>
<evidence type="ECO:0000256" key="1">
    <source>
        <dbReference type="ARBA" id="ARBA00004496"/>
    </source>
</evidence>
<proteinExistence type="inferred from homology"/>
<dbReference type="InterPro" id="IPR014756">
    <property type="entry name" value="Ig_E-set"/>
</dbReference>
<dbReference type="PANTHER" id="PTHR10980">
    <property type="entry name" value="RHO GDP-DISSOCIATION INHIBITOR"/>
    <property type="match status" value="1"/>
</dbReference>
<dbReference type="EMBL" id="GDID01000536">
    <property type="protein sequence ID" value="JAP96070.1"/>
    <property type="molecule type" value="Transcribed_RNA"/>
</dbReference>
<evidence type="ECO:0000256" key="2">
    <source>
        <dbReference type="ARBA" id="ARBA00009758"/>
    </source>
</evidence>
<dbReference type="AlphaFoldDB" id="A0A146KH41"/>
<gene>
    <name evidence="4" type="ORF">TPC1_10723</name>
</gene>
<dbReference type="Gene3D" id="2.70.50.30">
    <property type="entry name" value="Coagulation Factor XIII, subunit A, domain 1"/>
    <property type="match status" value="1"/>
</dbReference>
<reference evidence="4" key="1">
    <citation type="submission" date="2015-07" db="EMBL/GenBank/DDBJ databases">
        <title>Adaptation to a free-living lifestyle via gene acquisitions in the diplomonad Trepomonas sp. PC1.</title>
        <authorList>
            <person name="Xu F."/>
            <person name="Jerlstrom-Hultqvist J."/>
            <person name="Kolisko M."/>
            <person name="Simpson A.G.B."/>
            <person name="Roger A.J."/>
            <person name="Svard S.G."/>
            <person name="Andersson J.O."/>
        </authorList>
    </citation>
    <scope>NUCLEOTIDE SEQUENCE</scope>
    <source>
        <strain evidence="4">PC1</strain>
    </source>
</reference>
<dbReference type="SUPFAM" id="SSF81296">
    <property type="entry name" value="E set domains"/>
    <property type="match status" value="1"/>
</dbReference>
<dbReference type="GO" id="GO:0007266">
    <property type="term" value="P:Rho protein signal transduction"/>
    <property type="evidence" value="ECO:0007669"/>
    <property type="project" value="InterPro"/>
</dbReference>
<dbReference type="GO" id="GO:0016020">
    <property type="term" value="C:membrane"/>
    <property type="evidence" value="ECO:0007669"/>
    <property type="project" value="TreeGrafter"/>
</dbReference>
<dbReference type="GO" id="GO:0005094">
    <property type="term" value="F:Rho GDP-dissociation inhibitor activity"/>
    <property type="evidence" value="ECO:0007669"/>
    <property type="project" value="InterPro"/>
</dbReference>
<organism evidence="4">
    <name type="scientific">Trepomonas sp. PC1</name>
    <dbReference type="NCBI Taxonomy" id="1076344"/>
    <lineage>
        <taxon>Eukaryota</taxon>
        <taxon>Metamonada</taxon>
        <taxon>Diplomonadida</taxon>
        <taxon>Hexamitidae</taxon>
        <taxon>Hexamitinae</taxon>
        <taxon>Trepomonas</taxon>
    </lineage>
</organism>
<name>A0A146KH41_9EUKA</name>
<accession>A0A146KH41</accession>
<dbReference type="Pfam" id="PF02115">
    <property type="entry name" value="Rho_GDI"/>
    <property type="match status" value="1"/>
</dbReference>